<keyword evidence="3" id="KW-1185">Reference proteome</keyword>
<dbReference type="PANTHER" id="PTHR46211">
    <property type="entry name" value="GLYCEROPHOSPHORYL DIESTER PHOSPHODIESTERASE"/>
    <property type="match status" value="1"/>
</dbReference>
<organism evidence="2 3">
    <name type="scientific">Pararhizobium mangrovi</name>
    <dbReference type="NCBI Taxonomy" id="2590452"/>
    <lineage>
        <taxon>Bacteria</taxon>
        <taxon>Pseudomonadati</taxon>
        <taxon>Pseudomonadota</taxon>
        <taxon>Alphaproteobacteria</taxon>
        <taxon>Hyphomicrobiales</taxon>
        <taxon>Rhizobiaceae</taxon>
        <taxon>Rhizobium/Agrobacterium group</taxon>
        <taxon>Pararhizobium</taxon>
    </lineage>
</organism>
<dbReference type="Gene3D" id="3.20.20.190">
    <property type="entry name" value="Phosphatidylinositol (PI) phosphodiesterase"/>
    <property type="match status" value="1"/>
</dbReference>
<comment type="caution">
    <text evidence="2">The sequence shown here is derived from an EMBL/GenBank/DDBJ whole genome shotgun (WGS) entry which is preliminary data.</text>
</comment>
<sequence length="239" mass="25991">MPDLEWLTAHPIAHRGFHDLDAGIVENSLAAFERAAEAGFAIECDVQFPADGVPIVFHDETLDRLCPLGGAVADKLSTDLQQMVLAGTRQRIPTLGQTLDRVAGRVPLVIELKGRRGDDDGLAGAVLEAVETYVGPVALMSFDDWILEELIALEPSVPIGLTAEGNDEKAFSRHRSLMAQGLHFVSYNVDHLPNPFTDGLRKAGIPVVSWTVRNTAGRETSRAHADQMTFEGFDPRADE</sequence>
<dbReference type="InterPro" id="IPR017946">
    <property type="entry name" value="PLC-like_Pdiesterase_TIM-brl"/>
</dbReference>
<dbReference type="SUPFAM" id="SSF51695">
    <property type="entry name" value="PLC-like phosphodiesterases"/>
    <property type="match status" value="1"/>
</dbReference>
<evidence type="ECO:0000313" key="3">
    <source>
        <dbReference type="Proteomes" id="UP000320314"/>
    </source>
</evidence>
<dbReference type="Pfam" id="PF03009">
    <property type="entry name" value="GDPD"/>
    <property type="match status" value="1"/>
</dbReference>
<evidence type="ECO:0000313" key="2">
    <source>
        <dbReference type="EMBL" id="TPW31208.1"/>
    </source>
</evidence>
<evidence type="ECO:0000259" key="1">
    <source>
        <dbReference type="PROSITE" id="PS51704"/>
    </source>
</evidence>
<feature type="domain" description="GP-PDE" evidence="1">
    <location>
        <begin position="9"/>
        <end position="239"/>
    </location>
</feature>
<dbReference type="GO" id="GO:0008081">
    <property type="term" value="F:phosphoric diester hydrolase activity"/>
    <property type="evidence" value="ECO:0007669"/>
    <property type="project" value="InterPro"/>
</dbReference>
<dbReference type="GO" id="GO:0006629">
    <property type="term" value="P:lipid metabolic process"/>
    <property type="evidence" value="ECO:0007669"/>
    <property type="project" value="InterPro"/>
</dbReference>
<dbReference type="RefSeq" id="WP_141165570.1">
    <property type="nucleotide sequence ID" value="NZ_VHLH01000004.1"/>
</dbReference>
<accession>A0A506UC90</accession>
<dbReference type="PANTHER" id="PTHR46211:SF1">
    <property type="entry name" value="GLYCEROPHOSPHODIESTER PHOSPHODIESTERASE, CYTOPLASMIC"/>
    <property type="match status" value="1"/>
</dbReference>
<dbReference type="OrthoDB" id="384721at2"/>
<reference evidence="2 3" key="1">
    <citation type="submission" date="2019-06" db="EMBL/GenBank/DDBJ databases">
        <authorList>
            <person name="Li M."/>
        </authorList>
    </citation>
    <scope>NUCLEOTIDE SEQUENCE [LARGE SCALE GENOMIC DNA]</scope>
    <source>
        <strain evidence="2 3">BGMRC6574</strain>
    </source>
</reference>
<dbReference type="PROSITE" id="PS51704">
    <property type="entry name" value="GP_PDE"/>
    <property type="match status" value="1"/>
</dbReference>
<dbReference type="InterPro" id="IPR030395">
    <property type="entry name" value="GP_PDE_dom"/>
</dbReference>
<dbReference type="EMBL" id="VHLH01000004">
    <property type="protein sequence ID" value="TPW31208.1"/>
    <property type="molecule type" value="Genomic_DNA"/>
</dbReference>
<protein>
    <submittedName>
        <fullName evidence="2">Glycerophosphodiester phosphodiesterase</fullName>
    </submittedName>
</protein>
<gene>
    <name evidence="2" type="ORF">FJU11_03140</name>
</gene>
<dbReference type="AlphaFoldDB" id="A0A506UC90"/>
<name>A0A506UC90_9HYPH</name>
<proteinExistence type="predicted"/>
<dbReference type="Proteomes" id="UP000320314">
    <property type="component" value="Unassembled WGS sequence"/>
</dbReference>